<keyword evidence="2" id="KW-1185">Reference proteome</keyword>
<evidence type="ECO:0000313" key="1">
    <source>
        <dbReference type="EMBL" id="CAI9547982.1"/>
    </source>
</evidence>
<proteinExistence type="predicted"/>
<gene>
    <name evidence="1" type="ORF">SPARVUS_LOCUS3079416</name>
</gene>
<protein>
    <submittedName>
        <fullName evidence="1">Uncharacterized protein</fullName>
    </submittedName>
</protein>
<accession>A0ABN9BKT5</accession>
<name>A0ABN9BKT5_9NEOB</name>
<dbReference type="Proteomes" id="UP001162483">
    <property type="component" value="Unassembled WGS sequence"/>
</dbReference>
<evidence type="ECO:0000313" key="2">
    <source>
        <dbReference type="Proteomes" id="UP001162483"/>
    </source>
</evidence>
<dbReference type="EMBL" id="CATNWA010004505">
    <property type="protein sequence ID" value="CAI9547982.1"/>
    <property type="molecule type" value="Genomic_DNA"/>
</dbReference>
<reference evidence="1" key="1">
    <citation type="submission" date="2023-05" db="EMBL/GenBank/DDBJ databases">
        <authorList>
            <person name="Stuckert A."/>
        </authorList>
    </citation>
    <scope>NUCLEOTIDE SEQUENCE</scope>
</reference>
<organism evidence="1 2">
    <name type="scientific">Staurois parvus</name>
    <dbReference type="NCBI Taxonomy" id="386267"/>
    <lineage>
        <taxon>Eukaryota</taxon>
        <taxon>Metazoa</taxon>
        <taxon>Chordata</taxon>
        <taxon>Craniata</taxon>
        <taxon>Vertebrata</taxon>
        <taxon>Euteleostomi</taxon>
        <taxon>Amphibia</taxon>
        <taxon>Batrachia</taxon>
        <taxon>Anura</taxon>
        <taxon>Neobatrachia</taxon>
        <taxon>Ranoidea</taxon>
        <taxon>Ranidae</taxon>
        <taxon>Staurois</taxon>
    </lineage>
</organism>
<sequence length="58" mass="6520">MYINSWTGAVQERVAVHKRRPHFQVVRAPWARVAPQSGAAVSGSPDHVITDWPISDHF</sequence>
<comment type="caution">
    <text evidence="1">The sequence shown here is derived from an EMBL/GenBank/DDBJ whole genome shotgun (WGS) entry which is preliminary data.</text>
</comment>